<reference evidence="2" key="1">
    <citation type="submission" date="2023-07" db="EMBL/GenBank/DDBJ databases">
        <title>draft genome sequence of fig (Ficus carica).</title>
        <authorList>
            <person name="Takahashi T."/>
            <person name="Nishimura K."/>
        </authorList>
    </citation>
    <scope>NUCLEOTIDE SEQUENCE</scope>
</reference>
<protein>
    <submittedName>
        <fullName evidence="2">Uncharacterized protein</fullName>
    </submittedName>
</protein>
<evidence type="ECO:0000256" key="1">
    <source>
        <dbReference type="SAM" id="MobiDB-lite"/>
    </source>
</evidence>
<proteinExistence type="predicted"/>
<dbReference type="EMBL" id="BTGU01000003">
    <property type="protein sequence ID" value="GMN31699.1"/>
    <property type="molecule type" value="Genomic_DNA"/>
</dbReference>
<sequence length="337" mass="37814">MKTEPVDAAEVPPVFNFNRGEETGDSNRSISDLIDDLRTAFQSSVFDHVQDILVAKEEKLKREIGRMKEEFELTRESLGIARLQKAEAEEELKSFMAKCAKNMEAMRVKTTAAEERAKSAEERAKRSEERYEKLLSEVKKAESEKSSNLVELKKRNGELEVAKMKAEDELKVWNRKFAELEPRVTKLESDTMEIRIAENRAGPAILITDSDDDCAPRQRPNSSEKESSPRVMKRKRSSSEKLNEDENVVPNNRTGQDQERALEVGGSSKYPDPATVTSATNNPEYKNTVASNGQGVLGPLKANPAPEMKALSPHYAKCFADEFKEFLTSSSSDSDSE</sequence>
<dbReference type="Proteomes" id="UP001187192">
    <property type="component" value="Unassembled WGS sequence"/>
</dbReference>
<feature type="compositionally biased region" description="Polar residues" evidence="1">
    <location>
        <begin position="275"/>
        <end position="294"/>
    </location>
</feature>
<keyword evidence="3" id="KW-1185">Reference proteome</keyword>
<accession>A0AA87ZEQ8</accession>
<feature type="region of interest" description="Disordered" evidence="1">
    <location>
        <begin position="1"/>
        <end position="27"/>
    </location>
</feature>
<gene>
    <name evidence="2" type="ORF">TIFTF001_003372</name>
</gene>
<organism evidence="2 3">
    <name type="scientific">Ficus carica</name>
    <name type="common">Common fig</name>
    <dbReference type="NCBI Taxonomy" id="3494"/>
    <lineage>
        <taxon>Eukaryota</taxon>
        <taxon>Viridiplantae</taxon>
        <taxon>Streptophyta</taxon>
        <taxon>Embryophyta</taxon>
        <taxon>Tracheophyta</taxon>
        <taxon>Spermatophyta</taxon>
        <taxon>Magnoliopsida</taxon>
        <taxon>eudicotyledons</taxon>
        <taxon>Gunneridae</taxon>
        <taxon>Pentapetalae</taxon>
        <taxon>rosids</taxon>
        <taxon>fabids</taxon>
        <taxon>Rosales</taxon>
        <taxon>Moraceae</taxon>
        <taxon>Ficeae</taxon>
        <taxon>Ficus</taxon>
    </lineage>
</organism>
<name>A0AA87ZEQ8_FICCA</name>
<dbReference type="PANTHER" id="PTHR34380">
    <property type="entry name" value="BNAA03G12380D PROTEIN"/>
    <property type="match status" value="1"/>
</dbReference>
<dbReference type="PANTHER" id="PTHR34380:SF6">
    <property type="entry name" value="TERNARY COMPLEX FACTOR MIP1 LEUCINE-ZIPPER DOMAIN-CONTAINING PROTEIN"/>
    <property type="match status" value="1"/>
</dbReference>
<evidence type="ECO:0000313" key="2">
    <source>
        <dbReference type="EMBL" id="GMN31699.1"/>
    </source>
</evidence>
<feature type="region of interest" description="Disordered" evidence="1">
    <location>
        <begin position="109"/>
        <end position="129"/>
    </location>
</feature>
<evidence type="ECO:0000313" key="3">
    <source>
        <dbReference type="Proteomes" id="UP001187192"/>
    </source>
</evidence>
<dbReference type="AlphaFoldDB" id="A0AA87ZEQ8"/>
<feature type="region of interest" description="Disordered" evidence="1">
    <location>
        <begin position="198"/>
        <end position="301"/>
    </location>
</feature>
<comment type="caution">
    <text evidence="2">The sequence shown here is derived from an EMBL/GenBank/DDBJ whole genome shotgun (WGS) entry which is preliminary data.</text>
</comment>